<evidence type="ECO:0000256" key="1">
    <source>
        <dbReference type="SAM" id="Phobius"/>
    </source>
</evidence>
<keyword evidence="1" id="KW-0472">Membrane</keyword>
<sequence length="76" mass="8429">MSPLLQWIIVAVAVVLALQFVIRKYFPAWIKRQRQALAIALLRQPGPAWRRRLGQRIAPPSTGSKAGGCEDCNGCD</sequence>
<dbReference type="Pfam" id="PF20228">
    <property type="entry name" value="DUF6587"/>
    <property type="match status" value="1"/>
</dbReference>
<evidence type="ECO:0000313" key="3">
    <source>
        <dbReference type="Proteomes" id="UP001356170"/>
    </source>
</evidence>
<feature type="transmembrane region" description="Helical" evidence="1">
    <location>
        <begin position="6"/>
        <end position="26"/>
    </location>
</feature>
<accession>A0ABU7V130</accession>
<gene>
    <name evidence="2" type="ORF">V3390_08300</name>
</gene>
<keyword evidence="1" id="KW-0812">Transmembrane</keyword>
<reference evidence="2 3" key="1">
    <citation type="submission" date="2024-01" db="EMBL/GenBank/DDBJ databases">
        <title>Novel species of the genus Luteimonas isolated from rivers.</title>
        <authorList>
            <person name="Lu H."/>
        </authorList>
    </citation>
    <scope>NUCLEOTIDE SEQUENCE [LARGE SCALE GENOMIC DNA]</scope>
    <source>
        <strain evidence="2 3">FXH3W</strain>
    </source>
</reference>
<name>A0ABU7V130_9GAMM</name>
<dbReference type="RefSeq" id="WP_331704071.1">
    <property type="nucleotide sequence ID" value="NZ_JAZHBO010000002.1"/>
</dbReference>
<organism evidence="2 3">
    <name type="scientific">Aquilutibacter rugosus</name>
    <dbReference type="NCBI Taxonomy" id="3115820"/>
    <lineage>
        <taxon>Bacteria</taxon>
        <taxon>Pseudomonadati</taxon>
        <taxon>Pseudomonadota</taxon>
        <taxon>Gammaproteobacteria</taxon>
        <taxon>Lysobacterales</taxon>
        <taxon>Lysobacteraceae</taxon>
        <taxon>Aquilutibacter</taxon>
    </lineage>
</organism>
<dbReference type="EMBL" id="JAZHBO010000002">
    <property type="protein sequence ID" value="MEF2156223.1"/>
    <property type="molecule type" value="Genomic_DNA"/>
</dbReference>
<dbReference type="InterPro" id="IPR046494">
    <property type="entry name" value="DUF6587"/>
</dbReference>
<keyword evidence="1" id="KW-1133">Transmembrane helix</keyword>
<comment type="caution">
    <text evidence="2">The sequence shown here is derived from an EMBL/GenBank/DDBJ whole genome shotgun (WGS) entry which is preliminary data.</text>
</comment>
<evidence type="ECO:0000313" key="2">
    <source>
        <dbReference type="EMBL" id="MEF2156223.1"/>
    </source>
</evidence>
<proteinExistence type="predicted"/>
<protein>
    <submittedName>
        <fullName evidence="2">DUF6587 family protein</fullName>
    </submittedName>
</protein>
<dbReference type="Proteomes" id="UP001356170">
    <property type="component" value="Unassembled WGS sequence"/>
</dbReference>
<keyword evidence="3" id="KW-1185">Reference proteome</keyword>